<comment type="caution">
    <text evidence="2">The sequence shown here is derived from an EMBL/GenBank/DDBJ whole genome shotgun (WGS) entry which is preliminary data.</text>
</comment>
<protein>
    <submittedName>
        <fullName evidence="2">Uncharacterized protein</fullName>
    </submittedName>
</protein>
<sequence length="160" mass="17011">MRRIIALVLSVLAAGTVAVAAATPAAAATCGSYLHLHKAPPSGTVLFGNGNQIGTESFTGSTLRINRFSFYNHVAHFGDNIKPGSKATFIYSNTANGDVRTHQAGASSNGVVRDDNRDALNRVNVNNLLYPGTWNVIALWVGDCGDQTENEEFLGYVQVT</sequence>
<feature type="signal peptide" evidence="1">
    <location>
        <begin position="1"/>
        <end position="20"/>
    </location>
</feature>
<accession>A0A428YA59</accession>
<reference evidence="2 3" key="1">
    <citation type="submission" date="2018-05" db="EMBL/GenBank/DDBJ databases">
        <title>Evolution of GPA BGCs.</title>
        <authorList>
            <person name="Waglechner N."/>
            <person name="Wright G.D."/>
        </authorList>
    </citation>
    <scope>NUCLEOTIDE SEQUENCE [LARGE SCALE GENOMIC DNA]</scope>
    <source>
        <strain evidence="2 3">A82846</strain>
    </source>
</reference>
<evidence type="ECO:0000313" key="3">
    <source>
        <dbReference type="Proteomes" id="UP000287547"/>
    </source>
</evidence>
<organism evidence="2 3">
    <name type="scientific">Kibdelosporangium aridum</name>
    <dbReference type="NCBI Taxonomy" id="2030"/>
    <lineage>
        <taxon>Bacteria</taxon>
        <taxon>Bacillati</taxon>
        <taxon>Actinomycetota</taxon>
        <taxon>Actinomycetes</taxon>
        <taxon>Pseudonocardiales</taxon>
        <taxon>Pseudonocardiaceae</taxon>
        <taxon>Kibdelosporangium</taxon>
    </lineage>
</organism>
<gene>
    <name evidence="2" type="ORF">DMH04_51295</name>
</gene>
<name>A0A428YA59_KIBAR</name>
<feature type="chain" id="PRO_5039012321" evidence="1">
    <location>
        <begin position="21"/>
        <end position="160"/>
    </location>
</feature>
<dbReference type="RefSeq" id="WP_037261183.1">
    <property type="nucleotide sequence ID" value="NZ_QHKI01000096.1"/>
</dbReference>
<dbReference type="Proteomes" id="UP000287547">
    <property type="component" value="Unassembled WGS sequence"/>
</dbReference>
<dbReference type="EMBL" id="QHKI01000096">
    <property type="protein sequence ID" value="RSM64475.1"/>
    <property type="molecule type" value="Genomic_DNA"/>
</dbReference>
<dbReference type="AlphaFoldDB" id="A0A428YA59"/>
<evidence type="ECO:0000256" key="1">
    <source>
        <dbReference type="SAM" id="SignalP"/>
    </source>
</evidence>
<proteinExistence type="predicted"/>
<evidence type="ECO:0000313" key="2">
    <source>
        <dbReference type="EMBL" id="RSM64475.1"/>
    </source>
</evidence>
<keyword evidence="1" id="KW-0732">Signal</keyword>